<dbReference type="OrthoDB" id="2971449at2"/>
<accession>A0A0B5AIU2</accession>
<dbReference type="KEGG" id="jeo:JMA_09680"/>
<feature type="transmembrane region" description="Helical" evidence="1">
    <location>
        <begin position="37"/>
        <end position="58"/>
    </location>
</feature>
<evidence type="ECO:0000313" key="2">
    <source>
        <dbReference type="EMBL" id="AJD90285.1"/>
    </source>
</evidence>
<keyword evidence="1" id="KW-0812">Transmembrane</keyword>
<keyword evidence="1" id="KW-1133">Transmembrane helix</keyword>
<dbReference type="BioCyc" id="JESP1508404:G14D9-10200-MONOMER"/>
<keyword evidence="1" id="KW-0472">Membrane</keyword>
<gene>
    <name evidence="2" type="ORF">JMA_09680</name>
</gene>
<keyword evidence="3" id="KW-1185">Reference proteome</keyword>
<dbReference type="STRING" id="1508404.JMA_09680"/>
<dbReference type="HOGENOM" id="CLU_2898180_0_0_9"/>
<dbReference type="EMBL" id="CP009416">
    <property type="protein sequence ID" value="AJD90285.1"/>
    <property type="molecule type" value="Genomic_DNA"/>
</dbReference>
<evidence type="ECO:0000256" key="1">
    <source>
        <dbReference type="SAM" id="Phobius"/>
    </source>
</evidence>
<evidence type="ECO:0000313" key="3">
    <source>
        <dbReference type="Proteomes" id="UP000031449"/>
    </source>
</evidence>
<proteinExistence type="predicted"/>
<dbReference type="Proteomes" id="UP000031449">
    <property type="component" value="Chromosome"/>
</dbReference>
<reference evidence="2 3" key="1">
    <citation type="submission" date="2014-08" db="EMBL/GenBank/DDBJ databases">
        <title>Complete genome of a marine bacteria Jeotgalibacillus malaysiensis.</title>
        <authorList>
            <person name="Yaakop A.S."/>
            <person name="Chan K.-G."/>
            <person name="Goh K.M."/>
        </authorList>
    </citation>
    <scope>NUCLEOTIDE SEQUENCE [LARGE SCALE GENOMIC DNA]</scope>
    <source>
        <strain evidence="2 3">D5</strain>
    </source>
</reference>
<name>A0A0B5AIU2_9BACL</name>
<dbReference type="AlphaFoldDB" id="A0A0B5AIU2"/>
<feature type="transmembrane region" description="Helical" evidence="1">
    <location>
        <begin position="12"/>
        <end position="31"/>
    </location>
</feature>
<sequence length="62" mass="6896">MNQLIQSGWKLSVYVIATMLGTFIGIFIVLGELNLTFMLIYLAVIALIVAGNAIYIVLKRNH</sequence>
<organism evidence="2 3">
    <name type="scientific">Jeotgalibacillus malaysiensis</name>
    <dbReference type="NCBI Taxonomy" id="1508404"/>
    <lineage>
        <taxon>Bacteria</taxon>
        <taxon>Bacillati</taxon>
        <taxon>Bacillota</taxon>
        <taxon>Bacilli</taxon>
        <taxon>Bacillales</taxon>
        <taxon>Caryophanaceae</taxon>
        <taxon>Jeotgalibacillus</taxon>
    </lineage>
</organism>
<protein>
    <submittedName>
        <fullName evidence="2">Uncharacterized protein</fullName>
    </submittedName>
</protein>